<comment type="caution">
    <text evidence="8">The sequence shown here is derived from an EMBL/GenBank/DDBJ whole genome shotgun (WGS) entry which is preliminary data.</text>
</comment>
<reference evidence="8" key="1">
    <citation type="submission" date="2022-05" db="EMBL/GenBank/DDBJ databases">
        <authorList>
            <person name="Okamura Y."/>
        </authorList>
    </citation>
    <scope>NUCLEOTIDE SEQUENCE</scope>
</reference>
<dbReference type="InterPro" id="IPR005828">
    <property type="entry name" value="MFS_sugar_transport-like"/>
</dbReference>
<sequence>MDPKQITDSENDTENVKEKLRPSVSDSDAFEAVLQHVGEMGLYQKLLFLAMAPFGFVFAFNYYTQMFITATPNHWCRVPELEHLDVEIRRNLTTVTTTEGWENCLMYDANWTQVLQNMVVPSNTTLVPCKNGWEFHLTNIPYHTVVSERGWVCENASNVPFAQSMAFVGSFLGGILFGWMADFYGRVPALMGTYLIALIGGVGSIYTSGLWDFAFCRFLVGMSFDSCFVIIYILVLEYVGPTYRSLVGNISIALFYGGGAIMLPWVSIWLGDWRKLLWFTIAPLLIIFFIPFVIPESARWLSSRGRSKKAIEVLRRFEKLNGKKIPDDILDEFVISSNKQKISNESLKDVFKSHHLRKMLFILSITGMFGVVVFDALVRLSQGLGLDFFVTFTMVSATEVPSVILVAVTLDRFGRRKLTFVPTVLTAILVMTAAFVPKGIPRVAIAVLARFMTNMTLTVLMQWTAELLPTPVRASGSSFVHVVSFLATMVSPFIAFSERLWFALPFIIISGISLSAASITLLLPETKGRQMPQTIIDGEKIVQSNTLCGNNAESEEQDLP</sequence>
<feature type="transmembrane region" description="Helical" evidence="6">
    <location>
        <begin position="218"/>
        <end position="239"/>
    </location>
</feature>
<dbReference type="InterPro" id="IPR005829">
    <property type="entry name" value="Sugar_transporter_CS"/>
</dbReference>
<feature type="transmembrane region" description="Helical" evidence="6">
    <location>
        <begin position="360"/>
        <end position="382"/>
    </location>
</feature>
<dbReference type="InterPro" id="IPR020846">
    <property type="entry name" value="MFS_dom"/>
</dbReference>
<evidence type="ECO:0000256" key="1">
    <source>
        <dbReference type="ARBA" id="ARBA00004141"/>
    </source>
</evidence>
<feature type="transmembrane region" description="Helical" evidence="6">
    <location>
        <begin position="161"/>
        <end position="180"/>
    </location>
</feature>
<feature type="transmembrane region" description="Helical" evidence="6">
    <location>
        <begin position="187"/>
        <end position="206"/>
    </location>
</feature>
<feature type="transmembrane region" description="Helical" evidence="6">
    <location>
        <begin position="443"/>
        <end position="465"/>
    </location>
</feature>
<proteinExistence type="predicted"/>
<feature type="transmembrane region" description="Helical" evidence="6">
    <location>
        <begin position="46"/>
        <end position="63"/>
    </location>
</feature>
<evidence type="ECO:0000256" key="6">
    <source>
        <dbReference type="SAM" id="Phobius"/>
    </source>
</evidence>
<evidence type="ECO:0000256" key="3">
    <source>
        <dbReference type="ARBA" id="ARBA00022989"/>
    </source>
</evidence>
<dbReference type="PROSITE" id="PS50850">
    <property type="entry name" value="MFS"/>
    <property type="match status" value="1"/>
</dbReference>
<gene>
    <name evidence="8" type="ORF">PIBRA_LOCUS451</name>
</gene>
<feature type="transmembrane region" description="Helical" evidence="6">
    <location>
        <begin position="388"/>
        <end position="408"/>
    </location>
</feature>
<feature type="transmembrane region" description="Helical" evidence="6">
    <location>
        <begin position="276"/>
        <end position="294"/>
    </location>
</feature>
<dbReference type="AlphaFoldDB" id="A0A9P0SPP8"/>
<feature type="region of interest" description="Disordered" evidence="5">
    <location>
        <begin position="1"/>
        <end position="21"/>
    </location>
</feature>
<keyword evidence="4 6" id="KW-0472">Membrane</keyword>
<evidence type="ECO:0000256" key="2">
    <source>
        <dbReference type="ARBA" id="ARBA00022692"/>
    </source>
</evidence>
<feature type="transmembrane region" description="Helical" evidence="6">
    <location>
        <begin position="477"/>
        <end position="496"/>
    </location>
</feature>
<dbReference type="GO" id="GO:0022857">
    <property type="term" value="F:transmembrane transporter activity"/>
    <property type="evidence" value="ECO:0007669"/>
    <property type="project" value="InterPro"/>
</dbReference>
<keyword evidence="9" id="KW-1185">Reference proteome</keyword>
<dbReference type="InterPro" id="IPR036259">
    <property type="entry name" value="MFS_trans_sf"/>
</dbReference>
<dbReference type="EMBL" id="CALOZG010000001">
    <property type="protein sequence ID" value="CAH3860733.1"/>
    <property type="molecule type" value="Genomic_DNA"/>
</dbReference>
<feature type="transmembrane region" description="Helical" evidence="6">
    <location>
        <begin position="246"/>
        <end position="270"/>
    </location>
</feature>
<evidence type="ECO:0000256" key="5">
    <source>
        <dbReference type="SAM" id="MobiDB-lite"/>
    </source>
</evidence>
<dbReference type="GO" id="GO:0016020">
    <property type="term" value="C:membrane"/>
    <property type="evidence" value="ECO:0007669"/>
    <property type="project" value="UniProtKB-SubCell"/>
</dbReference>
<feature type="domain" description="Major facilitator superfamily (MFS) profile" evidence="7">
    <location>
        <begin position="109"/>
        <end position="528"/>
    </location>
</feature>
<protein>
    <recommendedName>
        <fullName evidence="7">Major facilitator superfamily (MFS) profile domain-containing protein</fullName>
    </recommendedName>
</protein>
<feature type="transmembrane region" description="Helical" evidence="6">
    <location>
        <begin position="420"/>
        <end position="437"/>
    </location>
</feature>
<dbReference type="Proteomes" id="UP001152562">
    <property type="component" value="Unassembled WGS sequence"/>
</dbReference>
<evidence type="ECO:0000313" key="8">
    <source>
        <dbReference type="EMBL" id="CAH3860733.1"/>
    </source>
</evidence>
<accession>A0A9P0SPP8</accession>
<keyword evidence="2 6" id="KW-0812">Transmembrane</keyword>
<dbReference type="Gene3D" id="1.20.1250.20">
    <property type="entry name" value="MFS general substrate transporter like domains"/>
    <property type="match status" value="1"/>
</dbReference>
<name>A0A9P0SPP8_PIEBR</name>
<dbReference type="SUPFAM" id="SSF103473">
    <property type="entry name" value="MFS general substrate transporter"/>
    <property type="match status" value="1"/>
</dbReference>
<keyword evidence="3 6" id="KW-1133">Transmembrane helix</keyword>
<organism evidence="8 9">
    <name type="scientific">Pieris brassicae</name>
    <name type="common">White butterfly</name>
    <name type="synonym">Large white butterfly</name>
    <dbReference type="NCBI Taxonomy" id="7116"/>
    <lineage>
        <taxon>Eukaryota</taxon>
        <taxon>Metazoa</taxon>
        <taxon>Ecdysozoa</taxon>
        <taxon>Arthropoda</taxon>
        <taxon>Hexapoda</taxon>
        <taxon>Insecta</taxon>
        <taxon>Pterygota</taxon>
        <taxon>Neoptera</taxon>
        <taxon>Endopterygota</taxon>
        <taxon>Lepidoptera</taxon>
        <taxon>Glossata</taxon>
        <taxon>Ditrysia</taxon>
        <taxon>Papilionoidea</taxon>
        <taxon>Pieridae</taxon>
        <taxon>Pierinae</taxon>
        <taxon>Pieris</taxon>
    </lineage>
</organism>
<dbReference type="PANTHER" id="PTHR24064">
    <property type="entry name" value="SOLUTE CARRIER FAMILY 22 MEMBER"/>
    <property type="match status" value="1"/>
</dbReference>
<comment type="subcellular location">
    <subcellularLocation>
        <location evidence="1">Membrane</location>
        <topology evidence="1">Multi-pass membrane protein</topology>
    </subcellularLocation>
</comment>
<dbReference type="Pfam" id="PF00083">
    <property type="entry name" value="Sugar_tr"/>
    <property type="match status" value="1"/>
</dbReference>
<evidence type="ECO:0000256" key="4">
    <source>
        <dbReference type="ARBA" id="ARBA00023136"/>
    </source>
</evidence>
<feature type="transmembrane region" description="Helical" evidence="6">
    <location>
        <begin position="502"/>
        <end position="523"/>
    </location>
</feature>
<evidence type="ECO:0000259" key="7">
    <source>
        <dbReference type="PROSITE" id="PS50850"/>
    </source>
</evidence>
<evidence type="ECO:0000313" key="9">
    <source>
        <dbReference type="Proteomes" id="UP001152562"/>
    </source>
</evidence>
<dbReference type="PROSITE" id="PS00216">
    <property type="entry name" value="SUGAR_TRANSPORT_1"/>
    <property type="match status" value="1"/>
</dbReference>